<sequence length="57" mass="6094">MNHQELDQVYTELAQAVARAGEARAPLLLSMICLALLSKQENAQAALASIQQAEASL</sequence>
<evidence type="ECO:0000313" key="1">
    <source>
        <dbReference type="EMBL" id="CAJ50737.1"/>
    </source>
</evidence>
<evidence type="ECO:0000313" key="2">
    <source>
        <dbReference type="Proteomes" id="UP000001977"/>
    </source>
</evidence>
<dbReference type="STRING" id="360910.BAV3127"/>
<keyword evidence="2" id="KW-1185">Reference proteome</keyword>
<reference evidence="1 2" key="1">
    <citation type="journal article" date="2006" name="J. Bacteriol.">
        <title>Comparison of the genome sequence of the poultry pathogen Bordetella avium with those of B. bronchiseptica, B. pertussis, and B. parapertussis reveals extensive diversity in surface structures associated with host interaction.</title>
        <authorList>
            <person name="Sebaihia M."/>
            <person name="Preston A."/>
            <person name="Maskell D.J."/>
            <person name="Kuzmiak H."/>
            <person name="Connell T.D."/>
            <person name="King N.D."/>
            <person name="Orndorff P.E."/>
            <person name="Miyamoto D.M."/>
            <person name="Thomson N.R."/>
            <person name="Harris D."/>
            <person name="Goble A."/>
            <person name="Lord A."/>
            <person name="Murphy L."/>
            <person name="Quail M.A."/>
            <person name="Rutter S."/>
            <person name="Squares R."/>
            <person name="Squares S."/>
            <person name="Woodward J."/>
            <person name="Parkhill J."/>
            <person name="Temple L.M."/>
        </authorList>
    </citation>
    <scope>NUCLEOTIDE SEQUENCE [LARGE SCALE GENOMIC DNA]</scope>
    <source>
        <strain evidence="1 2">197N</strain>
    </source>
</reference>
<dbReference type="KEGG" id="bav:BAV3127"/>
<dbReference type="Proteomes" id="UP000001977">
    <property type="component" value="Chromosome"/>
</dbReference>
<dbReference type="EMBL" id="AM167904">
    <property type="protein sequence ID" value="CAJ50737.1"/>
    <property type="molecule type" value="Genomic_DNA"/>
</dbReference>
<proteinExistence type="predicted"/>
<dbReference type="GeneID" id="92933616"/>
<name>Q2KUC3_BORA1</name>
<gene>
    <name evidence="1" type="ordered locus">BAV3127</name>
</gene>
<dbReference type="RefSeq" id="WP_012418765.1">
    <property type="nucleotide sequence ID" value="NC_010645.1"/>
</dbReference>
<dbReference type="HOGENOM" id="CLU_199478_0_0_4"/>
<accession>Q2KUC3</accession>
<dbReference type="AlphaFoldDB" id="Q2KUC3"/>
<protein>
    <submittedName>
        <fullName evidence="1">Uncharacterized protein</fullName>
    </submittedName>
</protein>
<organism evidence="1 2">
    <name type="scientific">Bordetella avium (strain 197N)</name>
    <dbReference type="NCBI Taxonomy" id="360910"/>
    <lineage>
        <taxon>Bacteria</taxon>
        <taxon>Pseudomonadati</taxon>
        <taxon>Pseudomonadota</taxon>
        <taxon>Betaproteobacteria</taxon>
        <taxon>Burkholderiales</taxon>
        <taxon>Alcaligenaceae</taxon>
        <taxon>Bordetella</taxon>
    </lineage>
</organism>